<dbReference type="Pfam" id="PF05088">
    <property type="entry name" value="Bac_GDH_CD"/>
    <property type="match status" value="1"/>
</dbReference>
<dbReference type="InterPro" id="IPR046346">
    <property type="entry name" value="Aminoacid_DH-like_N_sf"/>
</dbReference>
<dbReference type="Proteomes" id="UP000321272">
    <property type="component" value="Chromosome"/>
</dbReference>
<dbReference type="InterPro" id="IPR049056">
    <property type="entry name" value="NAD_Glu_DH_HM3"/>
</dbReference>
<dbReference type="InterPro" id="IPR049059">
    <property type="entry name" value="NAD_Glu_DH_HM1"/>
</dbReference>
<dbReference type="Gene3D" id="3.40.50.720">
    <property type="entry name" value="NAD(P)-binding Rossmann-like Domain"/>
    <property type="match status" value="1"/>
</dbReference>
<evidence type="ECO:0000259" key="5">
    <source>
        <dbReference type="Pfam" id="PF21076"/>
    </source>
</evidence>
<feature type="domain" description="NAD-glutamate dehydrogenase ACT3" evidence="6">
    <location>
        <begin position="555"/>
        <end position="631"/>
    </location>
</feature>
<dbReference type="PANTHER" id="PTHR43403">
    <property type="entry name" value="NAD-SPECIFIC GLUTAMATE DEHYDROGENASE"/>
    <property type="match status" value="1"/>
</dbReference>
<dbReference type="Pfam" id="PF21078">
    <property type="entry name" value="GDH_HM3"/>
    <property type="match status" value="1"/>
</dbReference>
<dbReference type="InterPro" id="IPR036291">
    <property type="entry name" value="NAD(P)-bd_dom_sf"/>
</dbReference>
<feature type="domain" description="NAD-glutamate dehydrogenase ACT2" evidence="5">
    <location>
        <begin position="410"/>
        <end position="499"/>
    </location>
</feature>
<dbReference type="InterPro" id="IPR048381">
    <property type="entry name" value="GDH_C"/>
</dbReference>
<dbReference type="Pfam" id="PF21075">
    <property type="entry name" value="GDH_ACT1"/>
    <property type="match status" value="1"/>
</dbReference>
<sequence length="1617" mass="184332">MQHAVIEDKQELAEQLKKQLEKRLPEDKVQAITAFADVYYTNAPIEDLVERRSDDIYGNLMSLWHFVQQHEPDTAKVEVYNPDFEEHGWQSSHTQVEVLHPDMPFLVDSVRIELNRRGITIHAIRNVVLAVERDAKHRLTRVASALDKNAPKQHESLIVVEIDRYSDPDLLKDIEKSLRDVLVDVRTAVADYEPMCVKVNDALEELRSARPKQIDKNDHEEAIAFLEWLVDDNFTFLGYDEYEINEAEDGSQQLEKCKGSELGVFKLGHDNYQERIRIDQGIEDGEHVLVPKLLAFSKSAHHARVHRPSYPDYISVDRYDDQGRIVGERRFLGLFVASVYNESPRHIPILRKKIREVIELAGVNPKGHDGKQLLNILEVHPREDLFQIGVEELAHTALGILDIRERRRVRLFLRVDRFGKFYSCLVYVPRDVFSTELRVRIQKLLCKELDASFGDFNTYLSESVLARIQLILRFNGDTPVDYDLHRLESKVAMLAHSWNDDLHAAMLEGFGEERANRMMDRYRDAFPAGYRDAFSARTAVYDIDHLGELDQGESLSLQLYRLVEEEEDGLNLKLYHPHNPIPLSDVLPVLENLGLRVLGERPFEITGSDGDYWIHDFNLEHNGREIVDLQEMRKPFIDAFKRIWVGEAENDSFNRLVIGANLNWREVAILRAYARYLKQIRFGLSQLYIANTLAAYPDITRELVTLFELRCDPEQSDRDSEVEACIERLNGMLDKVASLNDDLLIRRYIELIQATLRTNYYQPDAEGNVKDYISFKLDPSRITDMPKPWPVYEIFVYSPRLEGVHLRGGKVARGGLRWSDRHEDFRTEVLGLVKAQQVKNAVIVPTGAKGGFVCKRLPEGDRDAIQQEGIACYKTFIRALLDITDNRVGNDVVPPQNVVRHDDDDPYLVVAADKGTATFSDIANEISHEYGHWLGDAFASGGKHGYDHKGMAITARGAWVSVQRHFRELDIDTQKDEFSVVGIGDMAGDVFGNGMLLSQTIRLVGAFNHLHVFVDPSPDAAASFKERKRLFDMPRSSWEDYDESLISQGGGVFKRSAKSIAITQEMKDVFKIKEDKLTPNQLISAMLKAPVDLLWNGGIGTYVKASSESDTEVGDKANDPVRVDGRELNCRVIGEGGNLGMTQRGRMEAAQQGVRLNTDFIDNACGVNCSDHEVNIKILLNDIIERGDMTDKQRNMLLAEMTDEVADLVLMDNYRQTQSISLSELRSRQGLGLYRSFISELESAGQIDRELEFLPADELLLERSTGSGGLTRPELSVLISYSKSVLKGDLIESGLPDDPYIQRYMEKAFPSLLVERFQQEMYEHRLKREIVATQIANDLVDHMGVVFVRKLINTTGASRADIAQAYVISRDSYGIEELWHQFQSLDNKVSSQVQYQMMLDITNLMQRATRWCLRNRINLSPQECVELFAPQLKQLLQNSDKWLRGGVRQAWEKKRDALVKEGVPKVLAGNVAGIENLNVGFGIIDVAKQADESPQRVAEIFFEIGERLELAWVAEQISTLPTADNWQTQARETFNDDLDRQQLALTQAVIEMEEAPKEVEARVSAWLEANEELYRRWCRLLSEIRAGGQADFPLFAVAIRELVDLAGRRRKQEALAQ</sequence>
<dbReference type="KEGG" id="paur:FGL86_10405"/>
<dbReference type="GO" id="GO:0006538">
    <property type="term" value="P:L-glutamate catabolic process"/>
    <property type="evidence" value="ECO:0007669"/>
    <property type="project" value="InterPro"/>
</dbReference>
<dbReference type="InterPro" id="IPR049062">
    <property type="entry name" value="NAD_Glu_DH_ACT2"/>
</dbReference>
<dbReference type="EMBL" id="CP042382">
    <property type="protein sequence ID" value="QEA39448.1"/>
    <property type="molecule type" value="Genomic_DNA"/>
</dbReference>
<evidence type="ECO:0000313" key="7">
    <source>
        <dbReference type="EMBL" id="QEA39448.1"/>
    </source>
</evidence>
<gene>
    <name evidence="7" type="ORF">FGL86_10405</name>
</gene>
<proteinExistence type="predicted"/>
<dbReference type="OrthoDB" id="9758052at2"/>
<feature type="domain" description="NAD-glutamate dehydrogenase N-terminal ACT1" evidence="4">
    <location>
        <begin position="35"/>
        <end position="178"/>
    </location>
</feature>
<dbReference type="InterPro" id="IPR049058">
    <property type="entry name" value="NAD_Glu_DH_HM2"/>
</dbReference>
<dbReference type="InterPro" id="IPR007780">
    <property type="entry name" value="NAD_Glu_DH_bac"/>
</dbReference>
<dbReference type="GO" id="GO:0004352">
    <property type="term" value="F:glutamate dehydrogenase (NAD+) activity"/>
    <property type="evidence" value="ECO:0007669"/>
    <property type="project" value="InterPro"/>
</dbReference>
<evidence type="ECO:0000259" key="2">
    <source>
        <dbReference type="Pfam" id="PF05088"/>
    </source>
</evidence>
<dbReference type="PIRSF" id="PIRSF036761">
    <property type="entry name" value="GDH_Mll4104"/>
    <property type="match status" value="1"/>
</dbReference>
<organism evidence="7 8">
    <name type="scientific">Pistricoccus aurantiacus</name>
    <dbReference type="NCBI Taxonomy" id="1883414"/>
    <lineage>
        <taxon>Bacteria</taxon>
        <taxon>Pseudomonadati</taxon>
        <taxon>Pseudomonadota</taxon>
        <taxon>Gammaproteobacteria</taxon>
        <taxon>Oceanospirillales</taxon>
        <taxon>Halomonadaceae</taxon>
        <taxon>Pistricoccus</taxon>
    </lineage>
</organism>
<dbReference type="InterPro" id="IPR024727">
    <property type="entry name" value="NAD_Glu_DH_N_ACT1"/>
</dbReference>
<dbReference type="Pfam" id="PF21074">
    <property type="entry name" value="GDH_C"/>
    <property type="match status" value="1"/>
</dbReference>
<evidence type="ECO:0000259" key="4">
    <source>
        <dbReference type="Pfam" id="PF21075"/>
    </source>
</evidence>
<dbReference type="GO" id="GO:0004069">
    <property type="term" value="F:L-aspartate:2-oxoglutarate aminotransferase activity"/>
    <property type="evidence" value="ECO:0007669"/>
    <property type="project" value="InterPro"/>
</dbReference>
<feature type="domain" description="NAD-glutamate dehydrogenase catalytic" evidence="2">
    <location>
        <begin position="729"/>
        <end position="1222"/>
    </location>
</feature>
<dbReference type="PANTHER" id="PTHR43403:SF1">
    <property type="entry name" value="NAD-SPECIFIC GLUTAMATE DEHYDROGENASE"/>
    <property type="match status" value="1"/>
</dbReference>
<name>A0A5B8SXC0_9GAMM</name>
<keyword evidence="8" id="KW-1185">Reference proteome</keyword>
<dbReference type="Pfam" id="PF21076">
    <property type="entry name" value="GDH_ACT2"/>
    <property type="match status" value="1"/>
</dbReference>
<dbReference type="Pfam" id="PF21077">
    <property type="entry name" value="GDH_ACT3"/>
    <property type="match status" value="1"/>
</dbReference>
<feature type="domain" description="NAD-specific glutamate dehydrogenase C-terminal" evidence="3">
    <location>
        <begin position="1269"/>
        <end position="1603"/>
    </location>
</feature>
<dbReference type="SUPFAM" id="SSF51735">
    <property type="entry name" value="NAD(P)-binding Rossmann-fold domains"/>
    <property type="match status" value="1"/>
</dbReference>
<dbReference type="RefSeq" id="WP_147184499.1">
    <property type="nucleotide sequence ID" value="NZ_CP042382.1"/>
</dbReference>
<accession>A0A5B8SXC0</accession>
<dbReference type="SUPFAM" id="SSF53223">
    <property type="entry name" value="Aminoacid dehydrogenase-like, N-terminal domain"/>
    <property type="match status" value="1"/>
</dbReference>
<evidence type="ECO:0000259" key="3">
    <source>
        <dbReference type="Pfam" id="PF21074"/>
    </source>
</evidence>
<evidence type="ECO:0000259" key="6">
    <source>
        <dbReference type="Pfam" id="PF21077"/>
    </source>
</evidence>
<protein>
    <submittedName>
        <fullName evidence="7">NAD-glutamate dehydrogenase</fullName>
    </submittedName>
</protein>
<evidence type="ECO:0000313" key="8">
    <source>
        <dbReference type="Proteomes" id="UP000321272"/>
    </source>
</evidence>
<dbReference type="Pfam" id="PF21079">
    <property type="entry name" value="GDH_HM2"/>
    <property type="match status" value="1"/>
</dbReference>
<dbReference type="InterPro" id="IPR028971">
    <property type="entry name" value="NAD-GDH_cat"/>
</dbReference>
<keyword evidence="1" id="KW-0560">Oxidoreductase</keyword>
<evidence type="ECO:0000256" key="1">
    <source>
        <dbReference type="ARBA" id="ARBA00023002"/>
    </source>
</evidence>
<reference evidence="7 8" key="1">
    <citation type="submission" date="2019-06" db="EMBL/GenBank/DDBJ databases">
        <title>Genome analyses of bacteria isolated from kimchi.</title>
        <authorList>
            <person name="Lee S."/>
            <person name="Ahn S."/>
            <person name="Roh S."/>
        </authorList>
    </citation>
    <scope>NUCLEOTIDE SEQUENCE [LARGE SCALE GENOMIC DNA]</scope>
    <source>
        <strain evidence="7 8">CBA4606</strain>
    </source>
</reference>
<dbReference type="Pfam" id="PF21073">
    <property type="entry name" value="GDH_HM1"/>
    <property type="match status" value="1"/>
</dbReference>
<dbReference type="InterPro" id="IPR049064">
    <property type="entry name" value="NAD_Glu_DH_ACT3"/>
</dbReference>